<name>A0AAD7DQZ4_9AGAR</name>
<keyword evidence="1" id="KW-1133">Transmembrane helix</keyword>
<accession>A0AAD7DQZ4</accession>
<evidence type="ECO:0000256" key="1">
    <source>
        <dbReference type="SAM" id="Phobius"/>
    </source>
</evidence>
<organism evidence="2 3">
    <name type="scientific">Mycena metata</name>
    <dbReference type="NCBI Taxonomy" id="1033252"/>
    <lineage>
        <taxon>Eukaryota</taxon>
        <taxon>Fungi</taxon>
        <taxon>Dikarya</taxon>
        <taxon>Basidiomycota</taxon>
        <taxon>Agaricomycotina</taxon>
        <taxon>Agaricomycetes</taxon>
        <taxon>Agaricomycetidae</taxon>
        <taxon>Agaricales</taxon>
        <taxon>Marasmiineae</taxon>
        <taxon>Mycenaceae</taxon>
        <taxon>Mycena</taxon>
    </lineage>
</organism>
<evidence type="ECO:0000313" key="2">
    <source>
        <dbReference type="EMBL" id="KAJ7697285.1"/>
    </source>
</evidence>
<dbReference type="EMBL" id="JARKIB010000613">
    <property type="protein sequence ID" value="KAJ7697285.1"/>
    <property type="molecule type" value="Genomic_DNA"/>
</dbReference>
<proteinExistence type="predicted"/>
<sequence length="166" mass="18773">MCLFAIGPRPTSTGVRDSVTDSGFTECYLFQSLIKFHSNILVAGAVCVKGCLRSWVFKKRPQLLSSRFQVACKMSEAALILWLLSPILDNTLRYIFLGLLLALLVTYIVDQYIPSRMVLRLENTVKTLRHTLDHAMGNCPRDWAELRELGYQLTQYVAGGHLFNAM</sequence>
<keyword evidence="1" id="KW-0812">Transmembrane</keyword>
<evidence type="ECO:0000313" key="3">
    <source>
        <dbReference type="Proteomes" id="UP001215598"/>
    </source>
</evidence>
<dbReference type="AlphaFoldDB" id="A0AAD7DQZ4"/>
<keyword evidence="3" id="KW-1185">Reference proteome</keyword>
<reference evidence="2" key="1">
    <citation type="submission" date="2023-03" db="EMBL/GenBank/DDBJ databases">
        <title>Massive genome expansion in bonnet fungi (Mycena s.s.) driven by repeated elements and novel gene families across ecological guilds.</title>
        <authorList>
            <consortium name="Lawrence Berkeley National Laboratory"/>
            <person name="Harder C.B."/>
            <person name="Miyauchi S."/>
            <person name="Viragh M."/>
            <person name="Kuo A."/>
            <person name="Thoen E."/>
            <person name="Andreopoulos B."/>
            <person name="Lu D."/>
            <person name="Skrede I."/>
            <person name="Drula E."/>
            <person name="Henrissat B."/>
            <person name="Morin E."/>
            <person name="Kohler A."/>
            <person name="Barry K."/>
            <person name="LaButti K."/>
            <person name="Morin E."/>
            <person name="Salamov A."/>
            <person name="Lipzen A."/>
            <person name="Mereny Z."/>
            <person name="Hegedus B."/>
            <person name="Baldrian P."/>
            <person name="Stursova M."/>
            <person name="Weitz H."/>
            <person name="Taylor A."/>
            <person name="Grigoriev I.V."/>
            <person name="Nagy L.G."/>
            <person name="Martin F."/>
            <person name="Kauserud H."/>
        </authorList>
    </citation>
    <scope>NUCLEOTIDE SEQUENCE</scope>
    <source>
        <strain evidence="2">CBHHK182m</strain>
    </source>
</reference>
<feature type="transmembrane region" description="Helical" evidence="1">
    <location>
        <begin position="94"/>
        <end position="113"/>
    </location>
</feature>
<keyword evidence="1" id="KW-0472">Membrane</keyword>
<comment type="caution">
    <text evidence="2">The sequence shown here is derived from an EMBL/GenBank/DDBJ whole genome shotgun (WGS) entry which is preliminary data.</text>
</comment>
<gene>
    <name evidence="2" type="ORF">B0H16DRAFT_1646584</name>
</gene>
<dbReference type="Proteomes" id="UP001215598">
    <property type="component" value="Unassembled WGS sequence"/>
</dbReference>
<protein>
    <submittedName>
        <fullName evidence="2">Uncharacterized protein</fullName>
    </submittedName>
</protein>